<sequence>MDVQGYISSGILESYVFGLLSETEQREVEIIIAQYPAVKATVQELQQDRERFVQLYAMAPPMDIKDRLLNIIREEETTAGNSLLPDELRAPGPARSAKEKNT</sequence>
<keyword evidence="3" id="KW-1185">Reference proteome</keyword>
<proteinExistence type="predicted"/>
<evidence type="ECO:0008006" key="4">
    <source>
        <dbReference type="Google" id="ProtNLM"/>
    </source>
</evidence>
<dbReference type="Proteomes" id="UP000659124">
    <property type="component" value="Unassembled WGS sequence"/>
</dbReference>
<dbReference type="EMBL" id="JACVFC010000002">
    <property type="protein sequence ID" value="MBC9932520.1"/>
    <property type="molecule type" value="Genomic_DNA"/>
</dbReference>
<evidence type="ECO:0000256" key="1">
    <source>
        <dbReference type="SAM" id="MobiDB-lite"/>
    </source>
</evidence>
<protein>
    <recommendedName>
        <fullName evidence="4">Anti-sigma factor</fullName>
    </recommendedName>
</protein>
<name>A0ABR7TR94_9BACT</name>
<feature type="region of interest" description="Disordered" evidence="1">
    <location>
        <begin position="80"/>
        <end position="102"/>
    </location>
</feature>
<accession>A0ABR7TR94</accession>
<evidence type="ECO:0000313" key="2">
    <source>
        <dbReference type="EMBL" id="MBC9932520.1"/>
    </source>
</evidence>
<evidence type="ECO:0000313" key="3">
    <source>
        <dbReference type="Proteomes" id="UP000659124"/>
    </source>
</evidence>
<organism evidence="2 3">
    <name type="scientific">Chitinophaga qingshengii</name>
    <dbReference type="NCBI Taxonomy" id="1569794"/>
    <lineage>
        <taxon>Bacteria</taxon>
        <taxon>Pseudomonadati</taxon>
        <taxon>Bacteroidota</taxon>
        <taxon>Chitinophagia</taxon>
        <taxon>Chitinophagales</taxon>
        <taxon>Chitinophagaceae</taxon>
        <taxon>Chitinophaga</taxon>
    </lineage>
</organism>
<comment type="caution">
    <text evidence="2">The sequence shown here is derived from an EMBL/GenBank/DDBJ whole genome shotgun (WGS) entry which is preliminary data.</text>
</comment>
<gene>
    <name evidence="2" type="ORF">ICL07_19200</name>
</gene>
<reference evidence="2 3" key="1">
    <citation type="submission" date="2020-09" db="EMBL/GenBank/DDBJ databases">
        <title>Genome sequences of type strains of Chitinophaga qingshengii and Chitinophaga varians.</title>
        <authorList>
            <person name="Kittiwongwattana C."/>
        </authorList>
    </citation>
    <scope>NUCLEOTIDE SEQUENCE [LARGE SCALE GENOMIC DNA]</scope>
    <source>
        <strain evidence="2 3">JCM 30026</strain>
    </source>
</reference>
<dbReference type="RefSeq" id="WP_188089635.1">
    <property type="nucleotide sequence ID" value="NZ_JACVFC010000002.1"/>
</dbReference>